<keyword evidence="5 7" id="KW-1133">Transmembrane helix</keyword>
<reference evidence="10" key="1">
    <citation type="journal article" date="2019" name="Int. J. Syst. Evol. Microbiol.">
        <title>The Global Catalogue of Microorganisms (GCM) 10K type strain sequencing project: providing services to taxonomists for standard genome sequencing and annotation.</title>
        <authorList>
            <consortium name="The Broad Institute Genomics Platform"/>
            <consortium name="The Broad Institute Genome Sequencing Center for Infectious Disease"/>
            <person name="Wu L."/>
            <person name="Ma J."/>
        </authorList>
    </citation>
    <scope>NUCLEOTIDE SEQUENCE [LARGE SCALE GENOMIC DNA]</scope>
    <source>
        <strain evidence="10">CCUG 63563</strain>
    </source>
</reference>
<evidence type="ECO:0000313" key="10">
    <source>
        <dbReference type="Proteomes" id="UP001596976"/>
    </source>
</evidence>
<keyword evidence="3" id="KW-0997">Cell inner membrane</keyword>
<evidence type="ECO:0000256" key="6">
    <source>
        <dbReference type="ARBA" id="ARBA00023136"/>
    </source>
</evidence>
<dbReference type="NCBIfam" id="TIGR00786">
    <property type="entry name" value="dctM"/>
    <property type="match status" value="1"/>
</dbReference>
<feature type="transmembrane region" description="Helical" evidence="7">
    <location>
        <begin position="57"/>
        <end position="78"/>
    </location>
</feature>
<dbReference type="Proteomes" id="UP001596976">
    <property type="component" value="Unassembled WGS sequence"/>
</dbReference>
<evidence type="ECO:0000259" key="8">
    <source>
        <dbReference type="Pfam" id="PF06808"/>
    </source>
</evidence>
<comment type="subcellular location">
    <subcellularLocation>
        <location evidence="1">Cell inner membrane</location>
        <topology evidence="1">Multi-pass membrane protein</topology>
    </subcellularLocation>
</comment>
<proteinExistence type="predicted"/>
<dbReference type="PIRSF" id="PIRSF006066">
    <property type="entry name" value="HI0050"/>
    <property type="match status" value="1"/>
</dbReference>
<dbReference type="InterPro" id="IPR010656">
    <property type="entry name" value="DctM"/>
</dbReference>
<dbReference type="PANTHER" id="PTHR33362:SF5">
    <property type="entry name" value="C4-DICARBOXYLATE TRAP TRANSPORTER LARGE PERMEASE PROTEIN DCTM"/>
    <property type="match status" value="1"/>
</dbReference>
<dbReference type="PANTHER" id="PTHR33362">
    <property type="entry name" value="SIALIC ACID TRAP TRANSPORTER PERMEASE PROTEIN SIAT-RELATED"/>
    <property type="match status" value="1"/>
</dbReference>
<comment type="caution">
    <text evidence="9">The sequence shown here is derived from an EMBL/GenBank/DDBJ whole genome shotgun (WGS) entry which is preliminary data.</text>
</comment>
<feature type="transmembrane region" description="Helical" evidence="7">
    <location>
        <begin position="277"/>
        <end position="298"/>
    </location>
</feature>
<evidence type="ECO:0000256" key="2">
    <source>
        <dbReference type="ARBA" id="ARBA00022475"/>
    </source>
</evidence>
<keyword evidence="4 7" id="KW-0812">Transmembrane</keyword>
<evidence type="ECO:0000256" key="1">
    <source>
        <dbReference type="ARBA" id="ARBA00004429"/>
    </source>
</evidence>
<dbReference type="Pfam" id="PF06808">
    <property type="entry name" value="DctM"/>
    <property type="match status" value="1"/>
</dbReference>
<evidence type="ECO:0000256" key="3">
    <source>
        <dbReference type="ARBA" id="ARBA00022519"/>
    </source>
</evidence>
<feature type="transmembrane region" description="Helical" evidence="7">
    <location>
        <begin position="98"/>
        <end position="120"/>
    </location>
</feature>
<feature type="transmembrane region" description="Helical" evidence="7">
    <location>
        <begin position="366"/>
        <end position="390"/>
    </location>
</feature>
<dbReference type="InterPro" id="IPR004681">
    <property type="entry name" value="TRAP_DctM"/>
</dbReference>
<evidence type="ECO:0000256" key="7">
    <source>
        <dbReference type="SAM" id="Phobius"/>
    </source>
</evidence>
<feature type="domain" description="TRAP C4-dicarboxylate transport system permease DctM subunit" evidence="8">
    <location>
        <begin position="11"/>
        <end position="426"/>
    </location>
</feature>
<feature type="transmembrane region" description="Helical" evidence="7">
    <location>
        <begin position="334"/>
        <end position="354"/>
    </location>
</feature>
<keyword evidence="2" id="KW-1003">Cell membrane</keyword>
<name>A0ABW3GUP5_9BACL</name>
<feature type="transmembrane region" description="Helical" evidence="7">
    <location>
        <begin position="141"/>
        <end position="165"/>
    </location>
</feature>
<feature type="transmembrane region" description="Helical" evidence="7">
    <location>
        <begin position="223"/>
        <end position="242"/>
    </location>
</feature>
<feature type="transmembrane region" description="Helical" evidence="7">
    <location>
        <begin position="402"/>
        <end position="431"/>
    </location>
</feature>
<gene>
    <name evidence="9" type="ORF">ACFQ0V_04085</name>
</gene>
<keyword evidence="10" id="KW-1185">Reference proteome</keyword>
<organism evidence="9 10">
    <name type="scientific">Savagea faecisuis</name>
    <dbReference type="NCBI Taxonomy" id="1274803"/>
    <lineage>
        <taxon>Bacteria</taxon>
        <taxon>Bacillati</taxon>
        <taxon>Bacillota</taxon>
        <taxon>Bacilli</taxon>
        <taxon>Bacillales</taxon>
        <taxon>Caryophanaceae</taxon>
        <taxon>Savagea</taxon>
    </lineage>
</organism>
<feature type="transmembrane region" description="Helical" evidence="7">
    <location>
        <begin position="29"/>
        <end position="50"/>
    </location>
</feature>
<accession>A0ABW3GUP5</accession>
<feature type="transmembrane region" description="Helical" evidence="7">
    <location>
        <begin position="177"/>
        <end position="202"/>
    </location>
</feature>
<evidence type="ECO:0000313" key="9">
    <source>
        <dbReference type="EMBL" id="MFD0942946.1"/>
    </source>
</evidence>
<evidence type="ECO:0000256" key="5">
    <source>
        <dbReference type="ARBA" id="ARBA00022989"/>
    </source>
</evidence>
<dbReference type="RefSeq" id="WP_381010027.1">
    <property type="nucleotide sequence ID" value="NZ_JBHTJF010000017.1"/>
</dbReference>
<keyword evidence="6 7" id="KW-0472">Membrane</keyword>
<sequence length="436" mass="46544">MDAGLIGLLLFGALLVVMALGVPIAFGMSAVSIVFGLIFWGGSASLDAFNLGSYSKVLEFTLSAIPLYILMAAILQYSDIAEDLYDVVYKWLGGVRGGLAAGTTAISSIFAAMVGIATVATATLGMTARPAMLQKGYDDKLIMGTIIAGGALGILIPPSVLMIIYASEARVSAGAMFMGGVIPGALAAIVFIGYVLIISYKYPEKGPAIPKDQRFTWKEKFQSLRSVILPVSVILVVLGAIYGGLATPSEAAAIGVVGTMISAGIKKKLTFINMKKIVTMAVQLNAMVLWIVVGAVAYSRIVTVTGVGQWFADFILSFDTSPIMILLMMQVVFFILGMFIDPTAIILITGPLFLPVVTELGYDPVWYGVLFVINMCMAYMTPPFGFNLFVMRGVAKDVSIKTVYASVWPFVGMYAFILALVIVFPSLVLWLPSIMK</sequence>
<dbReference type="EMBL" id="JBHTJF010000017">
    <property type="protein sequence ID" value="MFD0942946.1"/>
    <property type="molecule type" value="Genomic_DNA"/>
</dbReference>
<protein>
    <submittedName>
        <fullName evidence="9">TRAP transporter large permease subunit</fullName>
    </submittedName>
</protein>
<evidence type="ECO:0000256" key="4">
    <source>
        <dbReference type="ARBA" id="ARBA00022692"/>
    </source>
</evidence>